<comment type="caution">
    <text evidence="15">The sequence shown here is derived from an EMBL/GenBank/DDBJ whole genome shotgun (WGS) entry which is preliminary data.</text>
</comment>
<evidence type="ECO:0000256" key="11">
    <source>
        <dbReference type="PROSITE-ProRule" id="PRU00042"/>
    </source>
</evidence>
<dbReference type="PROSITE" id="PS50157">
    <property type="entry name" value="ZINC_FINGER_C2H2_2"/>
    <property type="match status" value="1"/>
</dbReference>
<dbReference type="AlphaFoldDB" id="A0AAV8VPI8"/>
<dbReference type="GO" id="GO:0005737">
    <property type="term" value="C:cytoplasm"/>
    <property type="evidence" value="ECO:0007669"/>
    <property type="project" value="TreeGrafter"/>
</dbReference>
<evidence type="ECO:0000259" key="14">
    <source>
        <dbReference type="PROSITE" id="PS50157"/>
    </source>
</evidence>
<keyword evidence="10" id="KW-0966">Cell projection</keyword>
<dbReference type="Proteomes" id="UP001159042">
    <property type="component" value="Unassembled WGS sequence"/>
</dbReference>
<sequence length="772" mass="88779">MCSENHRWHYDYVRLAWDTGFSFDKYKHPTLDKNKICLVDIERIIKERDVASIERFLPTVIQFALDNDQAELLDTNFVKMFRMSQLSVEYLLFCKRYLDNTVVLLKKDVSKLKEENKELKLFTEELEEHVSALTKQSLVTTFKCGKCPKVFSSEEYLISHAKRRHSLNNDTKISTNTDTDQLQSEIKQLKERLNITEKLLQEKEKKERDIRDIVKESDENKVRAEEILEKFEKFRDKVENDLKMLQVEKNFYEEKYSRLFDIVFELNKKDNANVEVEKQQQQLPKKSQILREIAVETITENKVESTTQTEKENIPSRRIQLERAVHNKNFYEFKDVDVDLENKAEDTFEQKISQFEEQMELKISSGLSNIEKQMQAFWGKLSEIEIKREANTLGDNQENPPSYNANPTKPKIKPRMKFSQPSKVVSDNEENAKKIKAELEKMCGKPEIIQAAAVKTEPTEPGNRMVAIPDMVYNSSTESESKSDSESESITDLSKINETKPSISTLGKRSVTSLKKAAQSQQVTEKLYKEITNVINNRLQDIGISPNWKGVPQKTFEKAMKIVQHQAELVKKSYPEYNSLKRSIQKSLNRKLDSIPKPAKTVVGNTNVISISYRKKLNNVHSEPESRPSPVVIRNRSLYNTESDSDNLESLSKPPTKVSEVVPAYSVAVQELKIMAHTNIDTDSDVNSVILPNEEAEASNENVYTKSALKNYPSVGCLTKKKVLFDIDSEKTAIRTDVNRGVKGISVSSIESGDAIDEKKHKKVMVVYQISI</sequence>
<comment type="subcellular location">
    <subcellularLocation>
        <location evidence="2">Cytoplasm</location>
        <location evidence="2">Cytoskeleton</location>
        <location evidence="2">Cilium basal body</location>
    </subcellularLocation>
    <subcellularLocation>
        <location evidence="1">Cytoplasm</location>
        <location evidence="1">Cytoskeleton</location>
        <location evidence="1">Microtubule organizing center</location>
        <location evidence="1">Centrosome</location>
        <location evidence="1">Centriole</location>
    </subcellularLocation>
</comment>
<dbReference type="GO" id="GO:0005814">
    <property type="term" value="C:centriole"/>
    <property type="evidence" value="ECO:0007669"/>
    <property type="project" value="UniProtKB-SubCell"/>
</dbReference>
<comment type="similarity">
    <text evidence="3">Belongs to the DZIP C2H2-type zinc-finger protein family.</text>
</comment>
<accession>A0AAV8VPI8</accession>
<feature type="domain" description="C2H2-type" evidence="14">
    <location>
        <begin position="142"/>
        <end position="170"/>
    </location>
</feature>
<proteinExistence type="inferred from homology"/>
<evidence type="ECO:0000256" key="2">
    <source>
        <dbReference type="ARBA" id="ARBA00004120"/>
    </source>
</evidence>
<keyword evidence="5" id="KW-0479">Metal-binding</keyword>
<dbReference type="SMART" id="SM00355">
    <property type="entry name" value="ZnF_C2H2"/>
    <property type="match status" value="1"/>
</dbReference>
<evidence type="ECO:0000256" key="1">
    <source>
        <dbReference type="ARBA" id="ARBA00004114"/>
    </source>
</evidence>
<evidence type="ECO:0000256" key="9">
    <source>
        <dbReference type="ARBA" id="ARBA00023212"/>
    </source>
</evidence>
<keyword evidence="6 11" id="KW-0863">Zinc-finger</keyword>
<keyword evidence="16" id="KW-1185">Reference proteome</keyword>
<feature type="region of interest" description="Disordered" evidence="13">
    <location>
        <begin position="475"/>
        <end position="496"/>
    </location>
</feature>
<gene>
    <name evidence="15" type="ORF">NQ315_016322</name>
</gene>
<reference evidence="15 16" key="1">
    <citation type="journal article" date="2023" name="Insect Mol. Biol.">
        <title>Genome sequencing provides insights into the evolution of gene families encoding plant cell wall-degrading enzymes in longhorned beetles.</title>
        <authorList>
            <person name="Shin N.R."/>
            <person name="Okamura Y."/>
            <person name="Kirsch R."/>
            <person name="Pauchet Y."/>
        </authorList>
    </citation>
    <scope>NUCLEOTIDE SEQUENCE [LARGE SCALE GENOMIC DNA]</scope>
    <source>
        <strain evidence="15">EAD_L_NR</strain>
    </source>
</reference>
<evidence type="ECO:0000256" key="4">
    <source>
        <dbReference type="ARBA" id="ARBA00022490"/>
    </source>
</evidence>
<dbReference type="InterPro" id="IPR051241">
    <property type="entry name" value="DZIP_RILPL"/>
</dbReference>
<keyword evidence="9" id="KW-0206">Cytoskeleton</keyword>
<name>A0AAV8VPI8_9CUCU</name>
<evidence type="ECO:0000256" key="8">
    <source>
        <dbReference type="ARBA" id="ARBA00023054"/>
    </source>
</evidence>
<keyword evidence="8 12" id="KW-0175">Coiled coil</keyword>
<evidence type="ECO:0000256" key="13">
    <source>
        <dbReference type="SAM" id="MobiDB-lite"/>
    </source>
</evidence>
<evidence type="ECO:0000313" key="15">
    <source>
        <dbReference type="EMBL" id="KAJ8916183.1"/>
    </source>
</evidence>
<dbReference type="GO" id="GO:0036064">
    <property type="term" value="C:ciliary basal body"/>
    <property type="evidence" value="ECO:0007669"/>
    <property type="project" value="TreeGrafter"/>
</dbReference>
<feature type="compositionally biased region" description="Polar residues" evidence="13">
    <location>
        <begin position="393"/>
        <end position="407"/>
    </location>
</feature>
<feature type="region of interest" description="Disordered" evidence="13">
    <location>
        <begin position="391"/>
        <end position="430"/>
    </location>
</feature>
<keyword evidence="4" id="KW-0963">Cytoplasm</keyword>
<dbReference type="PANTHER" id="PTHR21502">
    <property type="entry name" value="ZINC FINGER PROTEIN DZIP1"/>
    <property type="match status" value="1"/>
</dbReference>
<dbReference type="InterPro" id="IPR013087">
    <property type="entry name" value="Znf_C2H2_type"/>
</dbReference>
<dbReference type="GO" id="GO:0060271">
    <property type="term" value="P:cilium assembly"/>
    <property type="evidence" value="ECO:0007669"/>
    <property type="project" value="TreeGrafter"/>
</dbReference>
<evidence type="ECO:0000256" key="12">
    <source>
        <dbReference type="SAM" id="Coils"/>
    </source>
</evidence>
<dbReference type="InterPro" id="IPR058883">
    <property type="entry name" value="DZIP1_dom"/>
</dbReference>
<evidence type="ECO:0000256" key="6">
    <source>
        <dbReference type="ARBA" id="ARBA00022771"/>
    </source>
</evidence>
<evidence type="ECO:0000256" key="3">
    <source>
        <dbReference type="ARBA" id="ARBA00009131"/>
    </source>
</evidence>
<evidence type="ECO:0000256" key="10">
    <source>
        <dbReference type="ARBA" id="ARBA00023273"/>
    </source>
</evidence>
<dbReference type="EMBL" id="JANEYG010000044">
    <property type="protein sequence ID" value="KAJ8916183.1"/>
    <property type="molecule type" value="Genomic_DNA"/>
</dbReference>
<protein>
    <recommendedName>
        <fullName evidence="14">C2H2-type domain-containing protein</fullName>
    </recommendedName>
</protein>
<feature type="coiled-coil region" evidence="12">
    <location>
        <begin position="172"/>
        <end position="255"/>
    </location>
</feature>
<keyword evidence="7" id="KW-0862">Zinc</keyword>
<dbReference type="Gene3D" id="3.30.160.60">
    <property type="entry name" value="Classic Zinc Finger"/>
    <property type="match status" value="1"/>
</dbReference>
<evidence type="ECO:0000313" key="16">
    <source>
        <dbReference type="Proteomes" id="UP001159042"/>
    </source>
</evidence>
<dbReference type="GO" id="GO:0008270">
    <property type="term" value="F:zinc ion binding"/>
    <property type="evidence" value="ECO:0007669"/>
    <property type="project" value="UniProtKB-KW"/>
</dbReference>
<evidence type="ECO:0000256" key="7">
    <source>
        <dbReference type="ARBA" id="ARBA00022833"/>
    </source>
</evidence>
<evidence type="ECO:0000256" key="5">
    <source>
        <dbReference type="ARBA" id="ARBA00022723"/>
    </source>
</evidence>
<dbReference type="Pfam" id="PF13815">
    <property type="entry name" value="Dzip-like_N"/>
    <property type="match status" value="1"/>
</dbReference>
<dbReference type="PANTHER" id="PTHR21502:SF3">
    <property type="entry name" value="CILIUM ASSEMBLY PROTEIN DZIP1L"/>
    <property type="match status" value="1"/>
</dbReference>
<dbReference type="Pfam" id="PF25977">
    <property type="entry name" value="DZIP1"/>
    <property type="match status" value="1"/>
</dbReference>
<dbReference type="PROSITE" id="PS00028">
    <property type="entry name" value="ZINC_FINGER_C2H2_1"/>
    <property type="match status" value="1"/>
</dbReference>
<organism evidence="15 16">
    <name type="scientific">Exocentrus adspersus</name>
    <dbReference type="NCBI Taxonomy" id="1586481"/>
    <lineage>
        <taxon>Eukaryota</taxon>
        <taxon>Metazoa</taxon>
        <taxon>Ecdysozoa</taxon>
        <taxon>Arthropoda</taxon>
        <taxon>Hexapoda</taxon>
        <taxon>Insecta</taxon>
        <taxon>Pterygota</taxon>
        <taxon>Neoptera</taxon>
        <taxon>Endopterygota</taxon>
        <taxon>Coleoptera</taxon>
        <taxon>Polyphaga</taxon>
        <taxon>Cucujiformia</taxon>
        <taxon>Chrysomeloidea</taxon>
        <taxon>Cerambycidae</taxon>
        <taxon>Lamiinae</taxon>
        <taxon>Acanthocinini</taxon>
        <taxon>Exocentrus</taxon>
    </lineage>
</organism>
<dbReference type="InterPro" id="IPR032714">
    <property type="entry name" value="DZIP1_N"/>
</dbReference>